<keyword evidence="8" id="KW-0862">Zinc</keyword>
<feature type="transmembrane region" description="Helical" evidence="12">
    <location>
        <begin position="3192"/>
        <end position="3217"/>
    </location>
</feature>
<sequence>MALRELSRAIWRIGSGRPRVMILGGVHGNERTGVEVVRRLVDRLGGGGFEANKFRGELTLALGHPEAIERNVRFLDEDLNRCFGERGEAESSAGAPRSQESQRASELADHLRELDVLVDLHATNKPSAPFVRLPGLVDLAYFERCERVFLSALPSTCSSVLWDPLGLIAQGCMADEFALRNSAGQAGVYLCYESGMAADVGAVPGVAAAVDHLLAATATWPESFASEVATPREWSHFEVFEVVTLDSPSFGWLGGHGAENFQAIARGEAYGRTADGRLVAAEDCYMIFPKVEALWQVGKPLGWLAGQANTSPRVQKASPVLASGCQDTMMEDIQLMKSHNFNSVRCSHYPNDPLWYELCDEYGLYVVDEANIESHGAEFGWHQTLGNKTEWGKSHLARVQRMVERDKNYPCIITWSLGNEAGNGINHHRTFMWLKKRDPTRPVQYENARLEPTWQTNELETIDQNTDIFCPMYPSHTKLEAYAKMHDASTTALPLIMCEYAHAMGNTLGAFDEYWDIINRYGVLQGGFIWDWVDQGMLTKNEAGQSFYAYGSDFGGPDTPSDYNFCCNGLVQPDRKPNPQLHEAKKCQQPVTFEAVGPPSGGGQAVIRVRNRYSFVSLEHLDFSWSLTAGGAQVSNGRLSSLKTAPGASEDVVVSLPQELFKFQGSEYHLLVSACWRAEGGCGTLPVGHEEAWEQWPLECPSTAVPGGQQGPSGPSPQVVCDDAATITIAAGSLLASVSMNPQLIVGLFAGRVATHVGPCCAGVSASLAQMFWLLKKPVREADSLPRPCETNVLQSNGKLAAGVQLKQKQQALRDEFSSRLPVSRSHPLPVPRSTFQPFTFEQIQHLPYRKVETFGMKLARAGVRNRTRSAVHAKAMFDQMPKKVKTDLELLMEFLDCIPNGCASAGGPEQWTSTIHSQREPCGKRSAGDARLATGKNSRPEPDMLRQRRVKLDSIPAGFRPAASNVSSIAGSGDVTLALGKSRISSKLLANRINYQSTRSGSFGSLASTRFGSLVSSLSFASMSSGRSAQTEAPPHCFAMVSQTLRTYRLLIWRPALADTQNGNVARIESATMESKGMPGFWVCRGGARGGRPEVTCEIPQKQIRWGCWARCGGGGSRRVPGSACRKYLGRSLNKSACELEGPSRATIFGSAPFRRISQGAGMAAHGQTQVIQGFSPTVKEQDGEVTQDGANTKISERPPRRSACRRVCQLLGKRIDVSGVVLTMGVTAIVVALLSGSQFNNAKGDAVPFWQVGFVLSFTVAMVILMTFDVPTYPSEVVLIGGAAIFRLVGIIPASSVLAGLSDTTVTSVALLFPMAKAISDTGFLEVFVGTVLDSPGSHFSAILRLCLLVGPLSAFFNNTPVTAMMVPVVKNWCSRLGFDVAKLGMPLAFAAQLGGSLTLMGSPMNFAARKIFAESDYDLGFFELTIVAAPLFVIGALFISIMSPLIKVPDAGFDRLEGVFGVKVVVRDDLEVWGEGIQGSEEVCLKAGDVVVFRASAEGIAELRRTTGLRLTTDSKSRKLGHGRKKRLIFEVELPPTSKLLGVPVSSDCFREEYGCALMAVRARKEGKAPADHSQVNARVANERAEVADLPDDIVHRSSRWSNGTYGTILSEPSPIILDVPSVKMLVPDTAAVTTFDGFILNDGDVMLLESNPKRVGSPVWVRDFGIVRAIAHSTPPKLGRKRDTVRSIGALTVLFLLATKTLTVEDVYESMNGRVLLTMVGAFPLGEAIQAVGLDSWAGTSLVGAFAPLGKIGSYIAIYVVCAGLSNLISNIAVIAMVAPVSIQIAQMQGLSLKSMVICTTLATSAVFTFPIGHQTNLMVLPLGNYGWGDFLKLGGGIAAGARDCLPPHLHDFGLSRFSVEAEFWRYFGCCGNFVAIRGMAAHGETQVIRGISPTVKEQDGEMTQDGANTKVSERPRRRSACRRVCQLLGKRIDVIGVVLTMGVTAIVVALLSGSQLSNAKGDAVPFWQVGFVLSFTVAVVILMTFDVPTYPSEVVLIGGAAIFRLVGITPASSVLAGLSDTTVTSVALLFPMAKAISDIGFLEVFVGTALGTPGSHFSAILRLCLLVGPLSFFFFFNNTPLTAMMVPVVKNWCSRLGFDVAKLGMPLAFAAQLGGSLTLMGSPTNFAARKIYAESDDDLGFFELTIVAAPLFVIGAAGGPLVLTRQFSGDIVDGRSRVSFIVNNKGPFSSGRIKVPDAGFDRLEGVFGVKVVVRDDLEVWGEGIQGSEEVCLKAGDVVVFRASAEGIADLRRTTGLRLTTDSESRKLCHGRKKRLIFEVELPPTSKLLGVPVSSDCFREEYGCALMAVRARKEGVAPADHSQVNARVAHERAEVADLPDDIVHRSSRWSNESNPKRVGSPVWVRDFGIVRAIAQSTPPKLGLKRDTVRSIGALTGALLAIGLFAASSQVSALDYFSLTNNLILLVVFLLATKTLTVEDVYESMNGRVLLTMAGAFPLGEAIQAVGLDSWAGTSLVGAFAPLGKIGSYIAIYVVCAGLSNLISNIAVIAMVAPVSIQIAQMQGLSLKKHGHLYHFGNFCGLHVSNWAPDQSDGIALGKLWLGISQGAGMAAHGETQVIRGISPTVKEQDGEVTQDGANTKVSERPRRRSACRRVCQLLGKRIDVIGVVLTMGVTAIVVALLSGSQFNNAKGDAVPLLRVELRGCRGDSDDVVLIGGAAIFRLVGIIPASSVLAGLSDTTVTSVALLFPMAKAISDTGFLEVFVGTVLGTPGSHFSAILRLCLLVGPLSAFFNNTPVTAMMVPVVKNWCSRLGFDVAKLGMPLAFAAQLGGSLTLMAIFDLGFFELTIVAAPLFVIGTLFISIMSPLLLGKKIKAAGSSVVISSMAASGVRVPDAGFDRLEGVFGVKVVVRDDLEVWGDGIQGSEEICLKAGDVVVFRASAEGIAELRRTAGLRLTTDSESHKLGHGRKKRFIFEVELPPTSKLLGVPVSSERLREEYGCALMAVRARKEGVAPADHSQVNARVANERAEVADLPDDIVHRSSRWSNGTYGTILSEPSSIILDVPSMKMLVPDTAAVTTFDGLVLNDGDVMLLESNPKRVGSPVWVRDFGIARAIAQSTPPKLGRKRDTVRSIGALTGALLAIGLFAASSQVSALDHFSLTNNLILLVLFLLATKTLTVEDVYESMNGRVLLTMVGAFPLGEAIQAVGLDSWAGTSLVSAFAPLGKIGSYIAIYVVCAGLSNLISNIAVIAMVAPVSIQIAQMQGLSLKSMVICTTLATSAVFTFPIGHQTNLMVLPLGKYGWGDFLKLGGGLQLVHGIACCLICMTLA</sequence>
<protein>
    <recommendedName>
        <fullName evidence="19">Beta-galactosidase</fullName>
    </recommendedName>
</protein>
<evidence type="ECO:0000259" key="14">
    <source>
        <dbReference type="Pfam" id="PF03600"/>
    </source>
</evidence>
<evidence type="ECO:0000256" key="2">
    <source>
        <dbReference type="ARBA" id="ARBA00004141"/>
    </source>
</evidence>
<organism evidence="17 18">
    <name type="scientific">Polarella glacialis</name>
    <name type="common">Dinoflagellate</name>
    <dbReference type="NCBI Taxonomy" id="89957"/>
    <lineage>
        <taxon>Eukaryota</taxon>
        <taxon>Sar</taxon>
        <taxon>Alveolata</taxon>
        <taxon>Dinophyceae</taxon>
        <taxon>Suessiales</taxon>
        <taxon>Suessiaceae</taxon>
        <taxon>Polarella</taxon>
    </lineage>
</organism>
<dbReference type="InterPro" id="IPR051679">
    <property type="entry name" value="DASS-Related_Transporters"/>
</dbReference>
<feature type="transmembrane region" description="Helical" evidence="12">
    <location>
        <begin position="3270"/>
        <end position="3291"/>
    </location>
</feature>
<feature type="domain" description="Citrate transporter-like" evidence="14">
    <location>
        <begin position="2674"/>
        <end position="3237"/>
    </location>
</feature>
<dbReference type="InterPro" id="IPR004680">
    <property type="entry name" value="Cit_transptr-like_dom"/>
</dbReference>
<evidence type="ECO:0000256" key="10">
    <source>
        <dbReference type="ARBA" id="ARBA00023136"/>
    </source>
</evidence>
<feature type="transmembrane region" description="Helical" evidence="12">
    <location>
        <begin position="3093"/>
        <end position="3111"/>
    </location>
</feature>
<evidence type="ECO:0000256" key="3">
    <source>
        <dbReference type="ARBA" id="ARBA00022448"/>
    </source>
</evidence>
<feature type="transmembrane region" description="Helical" evidence="12">
    <location>
        <begin position="1379"/>
        <end position="1402"/>
    </location>
</feature>
<evidence type="ECO:0000256" key="4">
    <source>
        <dbReference type="ARBA" id="ARBA00022692"/>
    </source>
</evidence>
<proteinExistence type="predicted"/>
<dbReference type="Pfam" id="PF02836">
    <property type="entry name" value="Glyco_hydro_2_C"/>
    <property type="match status" value="1"/>
</dbReference>
<dbReference type="PROSITE" id="PS01271">
    <property type="entry name" value="NA_SULFATE"/>
    <property type="match status" value="2"/>
</dbReference>
<keyword evidence="18" id="KW-1185">Reference proteome</keyword>
<dbReference type="InterPro" id="IPR006101">
    <property type="entry name" value="Glyco_hydro_2"/>
</dbReference>
<feature type="region of interest" description="Disordered" evidence="11">
    <location>
        <begin position="920"/>
        <end position="948"/>
    </location>
</feature>
<evidence type="ECO:0000259" key="13">
    <source>
        <dbReference type="Pfam" id="PF02836"/>
    </source>
</evidence>
<comment type="cofactor">
    <cofactor evidence="1">
        <name>Zn(2+)</name>
        <dbReference type="ChEBI" id="CHEBI:29105"/>
    </cofactor>
</comment>
<feature type="transmembrane region" description="Helical" evidence="12">
    <location>
        <begin position="1795"/>
        <end position="1816"/>
    </location>
</feature>
<dbReference type="InterPro" id="IPR036156">
    <property type="entry name" value="Beta-gal/glucu_dom_sf"/>
</dbReference>
<keyword evidence="4 12" id="KW-0812">Transmembrane</keyword>
<feature type="transmembrane region" description="Helical" evidence="12">
    <location>
        <begin position="1760"/>
        <end position="1783"/>
    </location>
</feature>
<feature type="transmembrane region" description="Helical" evidence="12">
    <location>
        <begin position="2144"/>
        <end position="2168"/>
    </location>
</feature>
<feature type="domain" description="Beta-galactosidase" evidence="15">
    <location>
        <begin position="607"/>
        <end position="698"/>
    </location>
</feature>
<evidence type="ECO:0000256" key="6">
    <source>
        <dbReference type="ARBA" id="ARBA00022737"/>
    </source>
</evidence>
<dbReference type="InterPro" id="IPR031312">
    <property type="entry name" value="Na/sul_symport_CS"/>
</dbReference>
<comment type="caution">
    <text evidence="17">The sequence shown here is derived from an EMBL/GenBank/DDBJ whole genome shotgun (WGS) entry which is preliminary data.</text>
</comment>
<dbReference type="InterPro" id="IPR013783">
    <property type="entry name" value="Ig-like_fold"/>
</dbReference>
<accession>A0A813EHR1</accession>
<dbReference type="Pfam" id="PF03600">
    <property type="entry name" value="CitMHS"/>
    <property type="match status" value="3"/>
</dbReference>
<feature type="transmembrane region" description="Helical" evidence="12">
    <location>
        <begin position="2392"/>
        <end position="2410"/>
    </location>
</feature>
<evidence type="ECO:0000256" key="7">
    <source>
        <dbReference type="ARBA" id="ARBA00022801"/>
    </source>
</evidence>
<dbReference type="InterPro" id="IPR006103">
    <property type="entry name" value="Glyco_hydro_2_cat"/>
</dbReference>
<evidence type="ECO:0000313" key="17">
    <source>
        <dbReference type="EMBL" id="CAE8597184.1"/>
    </source>
</evidence>
<evidence type="ECO:0008006" key="19">
    <source>
        <dbReference type="Google" id="ProtNLM"/>
    </source>
</evidence>
<feature type="transmembrane region" description="Helical" evidence="12">
    <location>
        <begin position="2064"/>
        <end position="2081"/>
    </location>
</feature>
<dbReference type="GO" id="GO:0005975">
    <property type="term" value="P:carbohydrate metabolic process"/>
    <property type="evidence" value="ECO:0007669"/>
    <property type="project" value="InterPro"/>
</dbReference>
<feature type="transmembrane region" description="Helical" evidence="12">
    <location>
        <begin position="1937"/>
        <end position="1959"/>
    </location>
</feature>
<feature type="domain" description="Citrate transporter-like" evidence="14">
    <location>
        <begin position="1272"/>
        <end position="1803"/>
    </location>
</feature>
<feature type="transmembrane region" description="Helical" evidence="12">
    <location>
        <begin position="3229"/>
        <end position="3250"/>
    </location>
</feature>
<feature type="compositionally biased region" description="Basic and acidic residues" evidence="11">
    <location>
        <begin position="939"/>
        <end position="948"/>
    </location>
</feature>
<evidence type="ECO:0000259" key="15">
    <source>
        <dbReference type="Pfam" id="PF16353"/>
    </source>
</evidence>
<dbReference type="SUPFAM" id="SSF53187">
    <property type="entry name" value="Zn-dependent exopeptidases"/>
    <property type="match status" value="1"/>
</dbReference>
<evidence type="ECO:0000256" key="9">
    <source>
        <dbReference type="ARBA" id="ARBA00022989"/>
    </source>
</evidence>
<feature type="transmembrane region" description="Helical" evidence="12">
    <location>
        <begin position="1971"/>
        <end position="1992"/>
    </location>
</feature>
<evidence type="ECO:0000259" key="16">
    <source>
        <dbReference type="Pfam" id="PF24827"/>
    </source>
</evidence>
<feature type="transmembrane region" description="Helical" evidence="12">
    <location>
        <begin position="3153"/>
        <end position="3172"/>
    </location>
</feature>
<keyword evidence="6" id="KW-0677">Repeat</keyword>
<dbReference type="Proteomes" id="UP000654075">
    <property type="component" value="Unassembled WGS sequence"/>
</dbReference>
<dbReference type="InterPro" id="IPR023230">
    <property type="entry name" value="Glyco_hydro_2_CS"/>
</dbReference>
<evidence type="ECO:0000256" key="8">
    <source>
        <dbReference type="ARBA" id="ARBA00022833"/>
    </source>
</evidence>
<feature type="transmembrane region" description="Helical" evidence="12">
    <location>
        <begin position="1249"/>
        <end position="1268"/>
    </location>
</feature>
<feature type="compositionally biased region" description="Basic and acidic residues" evidence="11">
    <location>
        <begin position="920"/>
        <end position="929"/>
    </location>
</feature>
<dbReference type="Pfam" id="PF16353">
    <property type="entry name" value="LacZ_4"/>
    <property type="match status" value="1"/>
</dbReference>
<keyword evidence="10 12" id="KW-0472">Membrane</keyword>
<feature type="transmembrane region" description="Helical" evidence="12">
    <location>
        <begin position="1219"/>
        <end position="1237"/>
    </location>
</feature>
<keyword evidence="5" id="KW-0479">Metal-binding</keyword>
<dbReference type="PRINTS" id="PR00132">
    <property type="entry name" value="GLHYDRLASE2"/>
</dbReference>
<feature type="transmembrane region" description="Helical" evidence="12">
    <location>
        <begin position="2813"/>
        <end position="2832"/>
    </location>
</feature>
<feature type="domain" description="Citrate transporter-like" evidence="14">
    <location>
        <begin position="1992"/>
        <end position="2527"/>
    </location>
</feature>
<feature type="domain" description="Glycoside hydrolase family 2 catalytic" evidence="13">
    <location>
        <begin position="327"/>
        <end position="592"/>
    </location>
</feature>
<dbReference type="Gene3D" id="3.40.630.10">
    <property type="entry name" value="Zn peptidases"/>
    <property type="match status" value="1"/>
</dbReference>
<evidence type="ECO:0000256" key="5">
    <source>
        <dbReference type="ARBA" id="ARBA00022723"/>
    </source>
</evidence>
<feature type="transmembrane region" description="Helical" evidence="12">
    <location>
        <begin position="2626"/>
        <end position="2645"/>
    </location>
</feature>
<keyword evidence="3" id="KW-0813">Transport</keyword>
<dbReference type="PROSITE" id="PS00719">
    <property type="entry name" value="GLYCOSYL_HYDROL_F2_1"/>
    <property type="match status" value="1"/>
</dbReference>
<feature type="transmembrane region" description="Helical" evidence="12">
    <location>
        <begin position="3123"/>
        <end position="3141"/>
    </location>
</feature>
<evidence type="ECO:0000313" key="18">
    <source>
        <dbReference type="Proteomes" id="UP000654075"/>
    </source>
</evidence>
<feature type="transmembrane region" description="Helical" evidence="12">
    <location>
        <begin position="2786"/>
        <end position="2807"/>
    </location>
</feature>
<feature type="transmembrane region" description="Helical" evidence="12">
    <location>
        <begin position="1422"/>
        <end position="1442"/>
    </location>
</feature>
<dbReference type="GO" id="GO:0005886">
    <property type="term" value="C:plasma membrane"/>
    <property type="evidence" value="ECO:0007669"/>
    <property type="project" value="TreeGrafter"/>
</dbReference>
<keyword evidence="9 12" id="KW-1133">Transmembrane helix</keyword>
<evidence type="ECO:0000256" key="1">
    <source>
        <dbReference type="ARBA" id="ARBA00001947"/>
    </source>
</evidence>
<evidence type="ECO:0000256" key="11">
    <source>
        <dbReference type="SAM" id="MobiDB-lite"/>
    </source>
</evidence>
<feature type="transmembrane region" description="Helical" evidence="12">
    <location>
        <begin position="2033"/>
        <end position="2052"/>
    </location>
</feature>
<dbReference type="SUPFAM" id="SSF51445">
    <property type="entry name" value="(Trans)glycosidases"/>
    <property type="match status" value="1"/>
</dbReference>
<evidence type="ECO:0000256" key="12">
    <source>
        <dbReference type="SAM" id="Phobius"/>
    </source>
</evidence>
<dbReference type="InterPro" id="IPR032312">
    <property type="entry name" value="LacZ_4"/>
</dbReference>
<dbReference type="Gene3D" id="3.20.20.80">
    <property type="entry name" value="Glycosidases"/>
    <property type="match status" value="1"/>
</dbReference>
<dbReference type="GO" id="GO:0055085">
    <property type="term" value="P:transmembrane transport"/>
    <property type="evidence" value="ECO:0007669"/>
    <property type="project" value="InterPro"/>
</dbReference>
<dbReference type="Pfam" id="PF24827">
    <property type="entry name" value="AstE_AspA_cat"/>
    <property type="match status" value="1"/>
</dbReference>
<dbReference type="GO" id="GO:0004553">
    <property type="term" value="F:hydrolase activity, hydrolyzing O-glycosyl compounds"/>
    <property type="evidence" value="ECO:0007669"/>
    <property type="project" value="InterPro"/>
</dbReference>
<dbReference type="EMBL" id="CAJNNV010009272">
    <property type="protein sequence ID" value="CAE8597184.1"/>
    <property type="molecule type" value="Genomic_DNA"/>
</dbReference>
<dbReference type="OrthoDB" id="442352at2759"/>
<feature type="transmembrane region" description="Helical" evidence="12">
    <location>
        <begin position="2491"/>
        <end position="2516"/>
    </location>
</feature>
<dbReference type="Gene3D" id="2.60.40.10">
    <property type="entry name" value="Immunoglobulins"/>
    <property type="match status" value="1"/>
</dbReference>
<dbReference type="InterPro" id="IPR017853">
    <property type="entry name" value="GH"/>
</dbReference>
<dbReference type="PANTHER" id="PTHR43652:SF2">
    <property type="entry name" value="BASIC AMINO ACID ANTIPORTER YFCC-RELATED"/>
    <property type="match status" value="1"/>
</dbReference>
<dbReference type="PANTHER" id="PTHR43652">
    <property type="entry name" value="BASIC AMINO ACID ANTIPORTER YFCC-RELATED"/>
    <property type="match status" value="1"/>
</dbReference>
<feature type="transmembrane region" description="Helical" evidence="12">
    <location>
        <begin position="1280"/>
        <end position="1301"/>
    </location>
</feature>
<comment type="subcellular location">
    <subcellularLocation>
        <location evidence="2">Membrane</location>
        <topology evidence="2">Multi-pass membrane protein</topology>
    </subcellularLocation>
</comment>
<dbReference type="SUPFAM" id="SSF49303">
    <property type="entry name" value="beta-Galactosidase/glucuronidase domain"/>
    <property type="match status" value="1"/>
</dbReference>
<feature type="transmembrane region" description="Helical" evidence="12">
    <location>
        <begin position="1999"/>
        <end position="2021"/>
    </location>
</feature>
<dbReference type="GO" id="GO:0016788">
    <property type="term" value="F:hydrolase activity, acting on ester bonds"/>
    <property type="evidence" value="ECO:0007669"/>
    <property type="project" value="InterPro"/>
</dbReference>
<keyword evidence="7" id="KW-0378">Hydrolase</keyword>
<feature type="domain" description="Succinylglutamate desuccinylase/Aspartoacylase catalytic" evidence="16">
    <location>
        <begin position="18"/>
        <end position="134"/>
    </location>
</feature>
<name>A0A813EHR1_POLGL</name>
<dbReference type="InterPro" id="IPR055438">
    <property type="entry name" value="AstE_AspA_cat"/>
</dbReference>
<gene>
    <name evidence="17" type="ORF">PGLA1383_LOCUS15634</name>
</gene>
<reference evidence="17" key="1">
    <citation type="submission" date="2021-02" db="EMBL/GenBank/DDBJ databases">
        <authorList>
            <person name="Dougan E. K."/>
            <person name="Rhodes N."/>
            <person name="Thang M."/>
            <person name="Chan C."/>
        </authorList>
    </citation>
    <scope>NUCLEOTIDE SEQUENCE</scope>
</reference>
<dbReference type="GO" id="GO:0046872">
    <property type="term" value="F:metal ion binding"/>
    <property type="evidence" value="ECO:0007669"/>
    <property type="project" value="UniProtKB-KW"/>
</dbReference>